<evidence type="ECO:0000313" key="1">
    <source>
        <dbReference type="EMBL" id="BAL75557.1"/>
    </source>
</evidence>
<accession>A0AAI8MBW4</accession>
<dbReference type="EMBL" id="AP012279">
    <property type="protein sequence ID" value="BAL75557.1"/>
    <property type="molecule type" value="Genomic_DNA"/>
</dbReference>
<organism evidence="1 2">
    <name type="scientific">Bradyrhizobium cosmicum</name>
    <dbReference type="NCBI Taxonomy" id="1404864"/>
    <lineage>
        <taxon>Bacteria</taxon>
        <taxon>Pseudomonadati</taxon>
        <taxon>Pseudomonadota</taxon>
        <taxon>Alphaproteobacteria</taxon>
        <taxon>Hyphomicrobiales</taxon>
        <taxon>Nitrobacteraceae</taxon>
        <taxon>Bradyrhizobium</taxon>
    </lineage>
</organism>
<dbReference type="Pfam" id="PF13578">
    <property type="entry name" value="Methyltransf_24"/>
    <property type="match status" value="1"/>
</dbReference>
<protein>
    <recommendedName>
        <fullName evidence="3">Class I SAM-dependent methyltransferase</fullName>
    </recommendedName>
</protein>
<dbReference type="Gene3D" id="3.40.50.150">
    <property type="entry name" value="Vaccinia Virus protein VP39"/>
    <property type="match status" value="1"/>
</dbReference>
<name>A0AAI8MBW4_9BRAD</name>
<gene>
    <name evidence="1" type="ORF">S23_23440</name>
</gene>
<sequence length="207" mass="23541">MNDPSARLAQLRARVVELARAQDPYAHIFAGKEFRRDFVAGRTMVWSTLFGDIRDTTTRVLEIGSKEGRSALFWLEFFARAHLTCIDLFREDDAGRFDRNLAAYGPRLRKMVGTSIKALGSLREENAVFDFIYIDGSHQRDDVMIDCLGAWRLLREGGVMLMDDYTWMPDSPDAERVAPAVDTFLAWHGDAEVILKSHQVAVRKRSA</sequence>
<dbReference type="Proteomes" id="UP000007886">
    <property type="component" value="Chromosome"/>
</dbReference>
<dbReference type="SUPFAM" id="SSF53335">
    <property type="entry name" value="S-adenosyl-L-methionine-dependent methyltransferases"/>
    <property type="match status" value="1"/>
</dbReference>
<dbReference type="InterPro" id="IPR029063">
    <property type="entry name" value="SAM-dependent_MTases_sf"/>
</dbReference>
<evidence type="ECO:0008006" key="3">
    <source>
        <dbReference type="Google" id="ProtNLM"/>
    </source>
</evidence>
<dbReference type="RefSeq" id="WP_015684885.1">
    <property type="nucleotide sequence ID" value="NC_017082.1"/>
</dbReference>
<keyword evidence="2" id="KW-1185">Reference proteome</keyword>
<evidence type="ECO:0000313" key="2">
    <source>
        <dbReference type="Proteomes" id="UP000007886"/>
    </source>
</evidence>
<dbReference type="AlphaFoldDB" id="A0AAI8MBW4"/>
<proteinExistence type="predicted"/>
<dbReference type="KEGG" id="brs:S23_23440"/>
<reference evidence="1 2" key="1">
    <citation type="journal article" date="2012" name="Microbes Environ.">
        <title>Complete genome sequence of Bradyrhizobium sp. S23321: insights into symbiosis evolution in soil oligotrophs.</title>
        <authorList>
            <person name="Okubo T."/>
            <person name="Tsukui T."/>
            <person name="Maita H."/>
            <person name="Okamoto S."/>
            <person name="Oshima K."/>
            <person name="Fujisawa T."/>
            <person name="Saito A."/>
            <person name="Futamata H."/>
            <person name="Hattori R."/>
            <person name="Shimomura Y."/>
            <person name="Haruta S."/>
            <person name="Morimoto S."/>
            <person name="Wang Y."/>
            <person name="Sakai Y."/>
            <person name="Hattori M."/>
            <person name="Aizawa S."/>
            <person name="Nagashima K.V.P."/>
            <person name="Masuda S."/>
            <person name="Hattori T."/>
            <person name="Yamashita A."/>
            <person name="Bao Z."/>
            <person name="Hayatsu M."/>
            <person name="Kajiya-Kanegae H."/>
            <person name="Yoshinaga I."/>
            <person name="Sakamoto K."/>
            <person name="Toyota K."/>
            <person name="Nakao M."/>
            <person name="Kohara M."/>
            <person name="Anda M."/>
            <person name="Niwa R."/>
            <person name="Jung-Hwan P."/>
            <person name="Sameshima-Saito R."/>
            <person name="Tokuda S."/>
            <person name="Yamamoto S."/>
            <person name="Yamamoto S."/>
            <person name="Yokoyama T."/>
            <person name="Akutsu T."/>
            <person name="Nakamura Y."/>
            <person name="Nakahira-Yanaka Y."/>
            <person name="Takada Hoshino Y."/>
            <person name="Hirakawa H."/>
            <person name="Mitsui H."/>
            <person name="Terasawa K."/>
            <person name="Itakura M."/>
            <person name="Sato S."/>
            <person name="Ikeda-Ohtsubo W."/>
            <person name="Sakakura N."/>
            <person name="Kaminuma E."/>
            <person name="Minamisawa K."/>
        </authorList>
    </citation>
    <scope>NUCLEOTIDE SEQUENCE [LARGE SCALE GENOMIC DNA]</scope>
    <source>
        <strain evidence="1 2">S23321</strain>
    </source>
</reference>